<dbReference type="EMBL" id="JABBYC010000004">
    <property type="protein sequence ID" value="MBL0885522.1"/>
    <property type="molecule type" value="Genomic_DNA"/>
</dbReference>
<keyword evidence="2" id="KW-0472">Membrane</keyword>
<evidence type="ECO:0000313" key="4">
    <source>
        <dbReference type="EMBL" id="MBL0885522.1"/>
    </source>
</evidence>
<keyword evidence="2" id="KW-1133">Transmembrane helix</keyword>
<feature type="transmembrane region" description="Helical" evidence="2">
    <location>
        <begin position="711"/>
        <end position="728"/>
    </location>
</feature>
<protein>
    <recommendedName>
        <fullName evidence="3">Protein kinase domain-containing protein</fullName>
    </recommendedName>
</protein>
<keyword evidence="5" id="KW-1185">Reference proteome</keyword>
<feature type="transmembrane region" description="Helical" evidence="2">
    <location>
        <begin position="591"/>
        <end position="611"/>
    </location>
</feature>
<dbReference type="Gene3D" id="1.10.510.10">
    <property type="entry name" value="Transferase(Phosphotransferase) domain 1"/>
    <property type="match status" value="1"/>
</dbReference>
<evidence type="ECO:0000256" key="2">
    <source>
        <dbReference type="SAM" id="Phobius"/>
    </source>
</evidence>
<evidence type="ECO:0000256" key="1">
    <source>
        <dbReference type="SAM" id="MobiDB-lite"/>
    </source>
</evidence>
<dbReference type="Pfam" id="PF00069">
    <property type="entry name" value="Pkinase"/>
    <property type="match status" value="1"/>
</dbReference>
<reference evidence="4 5" key="1">
    <citation type="journal article" date="2021" name="Arch. Microbiol.">
        <title>Myceligenerans indicum sp. nov., an actinobacterium isolated from mangrove sediment of Sundarbans, India.</title>
        <authorList>
            <person name="Asha K."/>
            <person name="Bhadury P."/>
        </authorList>
    </citation>
    <scope>NUCLEOTIDE SEQUENCE [LARGE SCALE GENOMIC DNA]</scope>
    <source>
        <strain evidence="4 5">I2</strain>
    </source>
</reference>
<keyword evidence="2" id="KW-0812">Transmembrane</keyword>
<dbReference type="RefSeq" id="WP_201845356.1">
    <property type="nucleotide sequence ID" value="NZ_JABBYC010000004.1"/>
</dbReference>
<feature type="compositionally biased region" description="Low complexity" evidence="1">
    <location>
        <begin position="779"/>
        <end position="792"/>
    </location>
</feature>
<dbReference type="InterPro" id="IPR011009">
    <property type="entry name" value="Kinase-like_dom_sf"/>
</dbReference>
<accession>A0ABS1LH24</accession>
<proteinExistence type="predicted"/>
<feature type="transmembrane region" description="Helical" evidence="2">
    <location>
        <begin position="657"/>
        <end position="678"/>
    </location>
</feature>
<feature type="transmembrane region" description="Helical" evidence="2">
    <location>
        <begin position="521"/>
        <end position="540"/>
    </location>
</feature>
<feature type="region of interest" description="Disordered" evidence="1">
    <location>
        <begin position="779"/>
        <end position="802"/>
    </location>
</feature>
<organism evidence="4 5">
    <name type="scientific">Myceligenerans indicum</name>
    <dbReference type="NCBI Taxonomy" id="2593663"/>
    <lineage>
        <taxon>Bacteria</taxon>
        <taxon>Bacillati</taxon>
        <taxon>Actinomycetota</taxon>
        <taxon>Actinomycetes</taxon>
        <taxon>Micrococcales</taxon>
        <taxon>Promicromonosporaceae</taxon>
        <taxon>Myceligenerans</taxon>
    </lineage>
</organism>
<evidence type="ECO:0000313" key="5">
    <source>
        <dbReference type="Proteomes" id="UP000675409"/>
    </source>
</evidence>
<dbReference type="InterPro" id="IPR000719">
    <property type="entry name" value="Prot_kinase_dom"/>
</dbReference>
<feature type="transmembrane region" description="Helical" evidence="2">
    <location>
        <begin position="632"/>
        <end position="651"/>
    </location>
</feature>
<feature type="domain" description="Protein kinase" evidence="3">
    <location>
        <begin position="165"/>
        <end position="477"/>
    </location>
</feature>
<evidence type="ECO:0000259" key="3">
    <source>
        <dbReference type="PROSITE" id="PS50011"/>
    </source>
</evidence>
<dbReference type="PROSITE" id="PS50011">
    <property type="entry name" value="PROTEIN_KINASE_DOM"/>
    <property type="match status" value="1"/>
</dbReference>
<name>A0ABS1LH24_9MICO</name>
<comment type="caution">
    <text evidence="4">The sequence shown here is derived from an EMBL/GenBank/DDBJ whole genome shotgun (WGS) entry which is preliminary data.</text>
</comment>
<sequence>MEESRTERLAGAVAMIGRGASPEVPASLGDWSTEHWRDALLGIPVDERTYEDRFGRTRRHDVERLWSWWTSRGTTRGPAARTTGRLGFLLLTLASMYCSDRVRFHGEQGEEVRVAGTTSAEICRRMVDDPQVRASLLDLYAPGLAVPSGDRPSPAARSEWATVEGARLQFHHHGTTSFILRGRAAHSSQGRTPTFALKCVIYPYLTIPAIAAATRDYLEDYGTLDEDSAPVPHVWASHGSWILMDFLPGRTLAEHLRGRAAERPAPRREILRELDVEALETYGAAVVRALAELQRLGRRHNDLTPSNVIVQEDEVTGVRARFVDLGVNHLHTRSVPGVPPGETVYVAPEVRREGAGDGNLSDLYSLGMLLVAVAGAPHTPDGTVPDAFYVASTGMARLLEDLVDAEPGRRLAVCGAHRSREGAGSPAGMLRRLYDDEVEVLSANRSVDAERDLLDRVRERVPGAEAVARQRRILKVLARQAGSGRAARGRMRPGSTAPLGGAALPPLHASQLRRSRYLRRWSLVCTVALWAATALLLTLWSRDAGIGWQARWLDVATRLPGVVTDPLSVLDGLRLDGHHGADFWGNLPSRLVAFTFALVGLRMYLEIFAALTPLPLGSRRGMLRARTVTAEVALRVLAVSPAVYVLAPTLLSREWWPALTAIGLWTFCLAFWACLWFARDALRRARRIGLSTVPAGEIPTLGRFEQWIPTLLLYASAVLVIGTLLMTGVLHDELAYAAFASVINIAIFYVKNAGTDAPLVRVGLSRAVLAAERLDRTAATTPAGDTPARGAGAVDGTGRPER</sequence>
<dbReference type="Proteomes" id="UP000675409">
    <property type="component" value="Unassembled WGS sequence"/>
</dbReference>
<dbReference type="SUPFAM" id="SSF56112">
    <property type="entry name" value="Protein kinase-like (PK-like)"/>
    <property type="match status" value="1"/>
</dbReference>
<feature type="transmembrane region" description="Helical" evidence="2">
    <location>
        <begin position="734"/>
        <end position="751"/>
    </location>
</feature>
<gene>
    <name evidence="4" type="ORF">HGK34_04360</name>
</gene>